<dbReference type="InterPro" id="IPR027417">
    <property type="entry name" value="P-loop_NTPase"/>
</dbReference>
<dbReference type="SUPFAM" id="SSF52540">
    <property type="entry name" value="P-loop containing nucleoside triphosphate hydrolases"/>
    <property type="match status" value="1"/>
</dbReference>
<evidence type="ECO:0000313" key="2">
    <source>
        <dbReference type="Proteomes" id="UP000664859"/>
    </source>
</evidence>
<comment type="caution">
    <text evidence="1">The sequence shown here is derived from an EMBL/GenBank/DDBJ whole genome shotgun (WGS) entry which is preliminary data.</text>
</comment>
<organism evidence="1 2">
    <name type="scientific">Tribonema minus</name>
    <dbReference type="NCBI Taxonomy" id="303371"/>
    <lineage>
        <taxon>Eukaryota</taxon>
        <taxon>Sar</taxon>
        <taxon>Stramenopiles</taxon>
        <taxon>Ochrophyta</taxon>
        <taxon>PX clade</taxon>
        <taxon>Xanthophyceae</taxon>
        <taxon>Tribonematales</taxon>
        <taxon>Tribonemataceae</taxon>
        <taxon>Tribonema</taxon>
    </lineage>
</organism>
<reference evidence="1" key="1">
    <citation type="submission" date="2021-02" db="EMBL/GenBank/DDBJ databases">
        <title>First Annotated Genome of the Yellow-green Alga Tribonema minus.</title>
        <authorList>
            <person name="Mahan K.M."/>
        </authorList>
    </citation>
    <scope>NUCLEOTIDE SEQUENCE</scope>
    <source>
        <strain evidence="1">UTEX B ZZ1240</strain>
    </source>
</reference>
<dbReference type="Proteomes" id="UP000664859">
    <property type="component" value="Unassembled WGS sequence"/>
</dbReference>
<sequence>MVLSWDIDSISNSYHAHGCVGIAAPLSIPVRHPTVAGYFSSQLPHIIEEARAIVWQGLEKIPGKADADLWTRGRAFARNTRVVRGSLKTFRRTASEPDAISLTVPSLPRSDDDEGFADVALLLFMAHKNNPKAYHLEGVLALASCKQQQGAGPSMTWTIKFTNSRGWDIHGVAAVGLVRLGTLVQARRMFVAASNPLPCVTRVPFLASLATGTAHTLGAVVHTSKVLIQHHLVSLNKLQAKAVCGVVAAAESIKASHRGIPSAAAGAAVTAPVLIQGPPGTGKTTAVVQVIIDVL</sequence>
<dbReference type="AlphaFoldDB" id="A0A835YST8"/>
<dbReference type="EMBL" id="JAFCMP010000423">
    <property type="protein sequence ID" value="KAG5180013.1"/>
    <property type="molecule type" value="Genomic_DNA"/>
</dbReference>
<dbReference type="Gene3D" id="3.40.50.300">
    <property type="entry name" value="P-loop containing nucleotide triphosphate hydrolases"/>
    <property type="match status" value="1"/>
</dbReference>
<protein>
    <submittedName>
        <fullName evidence="1">Uncharacterized protein</fullName>
    </submittedName>
</protein>
<accession>A0A835YST8</accession>
<name>A0A835YST8_9STRA</name>
<gene>
    <name evidence="1" type="ORF">JKP88DRAFT_247100</name>
</gene>
<keyword evidence="2" id="KW-1185">Reference proteome</keyword>
<proteinExistence type="predicted"/>
<evidence type="ECO:0000313" key="1">
    <source>
        <dbReference type="EMBL" id="KAG5180013.1"/>
    </source>
</evidence>